<dbReference type="Proteomes" id="UP001497525">
    <property type="component" value="Unassembled WGS sequence"/>
</dbReference>
<dbReference type="EMBL" id="CAXLJL010000057">
    <property type="protein sequence ID" value="CAL5130168.1"/>
    <property type="molecule type" value="Genomic_DNA"/>
</dbReference>
<sequence>MSDSLSPDEPLIKRTRLLKAGLIIEPGTTPKMLDRASVLASFGLTEHVMRFTSTHSFTSPRSVSSILDEFTSACSRVLANPPKRVQSRILFNSTTFASLDDPFGNTSLDVDLRPASELHMSSRSSARELLFSVTYTLQDELLGKTLMQIFKEQVTVN</sequence>
<evidence type="ECO:0000313" key="1">
    <source>
        <dbReference type="EMBL" id="CAL5130168.1"/>
    </source>
</evidence>
<accession>A0AAV2T4E4</accession>
<evidence type="ECO:0000313" key="2">
    <source>
        <dbReference type="Proteomes" id="UP001497525"/>
    </source>
</evidence>
<protein>
    <submittedName>
        <fullName evidence="1">Uncharacterized protein</fullName>
    </submittedName>
</protein>
<comment type="caution">
    <text evidence="1">The sequence shown here is derived from an EMBL/GenBank/DDBJ whole genome shotgun (WGS) entry which is preliminary data.</text>
</comment>
<proteinExistence type="predicted"/>
<dbReference type="AlphaFoldDB" id="A0AAV2T4E4"/>
<organism evidence="1 2">
    <name type="scientific">Calicophoron daubneyi</name>
    <name type="common">Rumen fluke</name>
    <name type="synonym">Paramphistomum daubneyi</name>
    <dbReference type="NCBI Taxonomy" id="300641"/>
    <lineage>
        <taxon>Eukaryota</taxon>
        <taxon>Metazoa</taxon>
        <taxon>Spiralia</taxon>
        <taxon>Lophotrochozoa</taxon>
        <taxon>Platyhelminthes</taxon>
        <taxon>Trematoda</taxon>
        <taxon>Digenea</taxon>
        <taxon>Plagiorchiida</taxon>
        <taxon>Pronocephalata</taxon>
        <taxon>Paramphistomoidea</taxon>
        <taxon>Paramphistomidae</taxon>
        <taxon>Calicophoron</taxon>
    </lineage>
</organism>
<name>A0AAV2T4E4_CALDB</name>
<gene>
    <name evidence="1" type="ORF">CDAUBV1_LOCUS1607</name>
</gene>
<reference evidence="1" key="1">
    <citation type="submission" date="2024-06" db="EMBL/GenBank/DDBJ databases">
        <authorList>
            <person name="Liu X."/>
            <person name="Lenzi L."/>
            <person name="Haldenby T S."/>
            <person name="Uol C."/>
        </authorList>
    </citation>
    <scope>NUCLEOTIDE SEQUENCE</scope>
</reference>